<accession>A0AAN9IWH8</accession>
<organism evidence="1 2">
    <name type="scientific">Crotalaria pallida</name>
    <name type="common">Smooth rattlebox</name>
    <name type="synonym">Crotalaria striata</name>
    <dbReference type="NCBI Taxonomy" id="3830"/>
    <lineage>
        <taxon>Eukaryota</taxon>
        <taxon>Viridiplantae</taxon>
        <taxon>Streptophyta</taxon>
        <taxon>Embryophyta</taxon>
        <taxon>Tracheophyta</taxon>
        <taxon>Spermatophyta</taxon>
        <taxon>Magnoliopsida</taxon>
        <taxon>eudicotyledons</taxon>
        <taxon>Gunneridae</taxon>
        <taxon>Pentapetalae</taxon>
        <taxon>rosids</taxon>
        <taxon>fabids</taxon>
        <taxon>Fabales</taxon>
        <taxon>Fabaceae</taxon>
        <taxon>Papilionoideae</taxon>
        <taxon>50 kb inversion clade</taxon>
        <taxon>genistoids sensu lato</taxon>
        <taxon>core genistoids</taxon>
        <taxon>Crotalarieae</taxon>
        <taxon>Crotalaria</taxon>
    </lineage>
</organism>
<sequence>MELDIHGCPQLVAAFEKELPGSSQSHPLFNSLQSLKLSSMPLYLLPELQKLALHSCRNLERLDVGSGTGGVTYLPLIRLEIKWCPKLGGYFYLAHDYYSTWTEGGRKIAIYNTTLSISKVPLTVKQEDKAYSKDIYHLFVL</sequence>
<dbReference type="EMBL" id="JAYWIO010000001">
    <property type="protein sequence ID" value="KAK7287188.1"/>
    <property type="molecule type" value="Genomic_DNA"/>
</dbReference>
<evidence type="ECO:0000313" key="1">
    <source>
        <dbReference type="EMBL" id="KAK7287188.1"/>
    </source>
</evidence>
<keyword evidence="2" id="KW-1185">Reference proteome</keyword>
<dbReference type="Proteomes" id="UP001372338">
    <property type="component" value="Unassembled WGS sequence"/>
</dbReference>
<protein>
    <submittedName>
        <fullName evidence="1">Uncharacterized protein</fullName>
    </submittedName>
</protein>
<dbReference type="AlphaFoldDB" id="A0AAN9IWH8"/>
<evidence type="ECO:0000313" key="2">
    <source>
        <dbReference type="Proteomes" id="UP001372338"/>
    </source>
</evidence>
<dbReference type="SUPFAM" id="SSF52047">
    <property type="entry name" value="RNI-like"/>
    <property type="match status" value="1"/>
</dbReference>
<comment type="caution">
    <text evidence="1">The sequence shown here is derived from an EMBL/GenBank/DDBJ whole genome shotgun (WGS) entry which is preliminary data.</text>
</comment>
<proteinExistence type="predicted"/>
<gene>
    <name evidence="1" type="ORF">RIF29_00294</name>
</gene>
<name>A0AAN9IWH8_CROPI</name>
<reference evidence="1 2" key="1">
    <citation type="submission" date="2024-01" db="EMBL/GenBank/DDBJ databases">
        <title>The genomes of 5 underutilized Papilionoideae crops provide insights into root nodulation and disease resistanc.</title>
        <authorList>
            <person name="Yuan L."/>
        </authorList>
    </citation>
    <scope>NUCLEOTIDE SEQUENCE [LARGE SCALE GENOMIC DNA]</scope>
    <source>
        <strain evidence="1">ZHUSHIDOU_FW_LH</strain>
        <tissue evidence="1">Leaf</tissue>
    </source>
</reference>